<reference evidence="2 3" key="1">
    <citation type="journal article" date="2023" name="Plants (Basel)">
        <title>Bridging the Gap: Combining Genomics and Transcriptomics Approaches to Understand Stylosanthes scabra, an Orphan Legume from the Brazilian Caatinga.</title>
        <authorList>
            <person name="Ferreira-Neto J.R.C."/>
            <person name="da Silva M.D."/>
            <person name="Binneck E."/>
            <person name="de Melo N.F."/>
            <person name="da Silva R.H."/>
            <person name="de Melo A.L.T.M."/>
            <person name="Pandolfi V."/>
            <person name="Bustamante F.O."/>
            <person name="Brasileiro-Vidal A.C."/>
            <person name="Benko-Iseppon A.M."/>
        </authorList>
    </citation>
    <scope>NUCLEOTIDE SEQUENCE [LARGE SCALE GENOMIC DNA]</scope>
    <source>
        <tissue evidence="2">Leaves</tissue>
    </source>
</reference>
<evidence type="ECO:0000313" key="2">
    <source>
        <dbReference type="EMBL" id="MED6182096.1"/>
    </source>
</evidence>
<sequence length="181" mass="20178">MAGPGDSKQDSNPARKSHRVTNNEPNPVDNEFDKSKSESSDQTVTWGYERKGSDENKLIILQEAVVVESKSAIEQSGSLEANESVCSSGVGIFEIVKEGSHNKQHGSKRKDEGENPMEMIYESDMGVQRSISAVEIGLVVFNEEEDIMSILKEMNGARELKRREAKKKENAHKNRSKKLKL</sequence>
<feature type="region of interest" description="Disordered" evidence="1">
    <location>
        <begin position="160"/>
        <end position="181"/>
    </location>
</feature>
<proteinExistence type="predicted"/>
<accession>A0ABU6WB69</accession>
<feature type="compositionally biased region" description="Basic and acidic residues" evidence="1">
    <location>
        <begin position="160"/>
        <end position="172"/>
    </location>
</feature>
<keyword evidence="3" id="KW-1185">Reference proteome</keyword>
<comment type="caution">
    <text evidence="2">The sequence shown here is derived from an EMBL/GenBank/DDBJ whole genome shotgun (WGS) entry which is preliminary data.</text>
</comment>
<dbReference type="EMBL" id="JASCZI010181336">
    <property type="protein sequence ID" value="MED6182096.1"/>
    <property type="molecule type" value="Genomic_DNA"/>
</dbReference>
<evidence type="ECO:0000256" key="1">
    <source>
        <dbReference type="SAM" id="MobiDB-lite"/>
    </source>
</evidence>
<name>A0ABU6WB69_9FABA</name>
<feature type="compositionally biased region" description="Polar residues" evidence="1">
    <location>
        <begin position="10"/>
        <end position="25"/>
    </location>
</feature>
<evidence type="ECO:0000313" key="3">
    <source>
        <dbReference type="Proteomes" id="UP001341840"/>
    </source>
</evidence>
<protein>
    <submittedName>
        <fullName evidence="2">Uncharacterized protein</fullName>
    </submittedName>
</protein>
<feature type="region of interest" description="Disordered" evidence="1">
    <location>
        <begin position="1"/>
        <end position="49"/>
    </location>
</feature>
<gene>
    <name evidence="2" type="ORF">PIB30_025475</name>
</gene>
<organism evidence="2 3">
    <name type="scientific">Stylosanthes scabra</name>
    <dbReference type="NCBI Taxonomy" id="79078"/>
    <lineage>
        <taxon>Eukaryota</taxon>
        <taxon>Viridiplantae</taxon>
        <taxon>Streptophyta</taxon>
        <taxon>Embryophyta</taxon>
        <taxon>Tracheophyta</taxon>
        <taxon>Spermatophyta</taxon>
        <taxon>Magnoliopsida</taxon>
        <taxon>eudicotyledons</taxon>
        <taxon>Gunneridae</taxon>
        <taxon>Pentapetalae</taxon>
        <taxon>rosids</taxon>
        <taxon>fabids</taxon>
        <taxon>Fabales</taxon>
        <taxon>Fabaceae</taxon>
        <taxon>Papilionoideae</taxon>
        <taxon>50 kb inversion clade</taxon>
        <taxon>dalbergioids sensu lato</taxon>
        <taxon>Dalbergieae</taxon>
        <taxon>Pterocarpus clade</taxon>
        <taxon>Stylosanthes</taxon>
    </lineage>
</organism>
<dbReference type="Proteomes" id="UP001341840">
    <property type="component" value="Unassembled WGS sequence"/>
</dbReference>